<protein>
    <recommendedName>
        <fullName evidence="1">N-acetyltransferase domain-containing protein</fullName>
    </recommendedName>
</protein>
<dbReference type="EMBL" id="LJSN01000001">
    <property type="protein sequence ID" value="PNE43454.1"/>
    <property type="molecule type" value="Genomic_DNA"/>
</dbReference>
<dbReference type="AlphaFoldDB" id="A0A2N8PQZ6"/>
<dbReference type="Gene3D" id="3.40.630.30">
    <property type="match status" value="1"/>
</dbReference>
<evidence type="ECO:0000259" key="1">
    <source>
        <dbReference type="PROSITE" id="PS51186"/>
    </source>
</evidence>
<name>A0A2N8PQZ6_STRNR</name>
<dbReference type="Proteomes" id="UP000236047">
    <property type="component" value="Unassembled WGS sequence"/>
</dbReference>
<accession>A0A2N8PQZ6</accession>
<evidence type="ECO:0000313" key="2">
    <source>
        <dbReference type="EMBL" id="PNE43454.1"/>
    </source>
</evidence>
<dbReference type="CDD" id="cd04301">
    <property type="entry name" value="NAT_SF"/>
    <property type="match status" value="1"/>
</dbReference>
<dbReference type="InterPro" id="IPR016181">
    <property type="entry name" value="Acyl_CoA_acyltransferase"/>
</dbReference>
<gene>
    <name evidence="2" type="ORF">AOB60_00560</name>
</gene>
<comment type="caution">
    <text evidence="2">The sequence shown here is derived from an EMBL/GenBank/DDBJ whole genome shotgun (WGS) entry which is preliminary data.</text>
</comment>
<dbReference type="GO" id="GO:0016747">
    <property type="term" value="F:acyltransferase activity, transferring groups other than amino-acyl groups"/>
    <property type="evidence" value="ECO:0007669"/>
    <property type="project" value="InterPro"/>
</dbReference>
<dbReference type="InterPro" id="IPR000182">
    <property type="entry name" value="GNAT_dom"/>
</dbReference>
<reference evidence="3" key="1">
    <citation type="submission" date="2015-09" db="EMBL/GenBank/DDBJ databases">
        <authorList>
            <person name="Graham D.E."/>
            <person name="Mahan K.M."/>
            <person name="Klingeman D.M."/>
            <person name="Fida T."/>
            <person name="Giannone R.J."/>
            <person name="Hettich R.L."/>
            <person name="Parry R.J."/>
            <person name="Spain J.C."/>
        </authorList>
    </citation>
    <scope>NUCLEOTIDE SEQUENCE [LARGE SCALE GENOMIC DNA]</scope>
    <source>
        <strain evidence="3">JCM 4701</strain>
    </source>
</reference>
<dbReference type="RefSeq" id="WP_102922363.1">
    <property type="nucleotide sequence ID" value="NZ_LJSN01000001.1"/>
</dbReference>
<dbReference type="Pfam" id="PF00583">
    <property type="entry name" value="Acetyltransf_1"/>
    <property type="match status" value="1"/>
</dbReference>
<organism evidence="2 3">
    <name type="scientific">Streptomyces noursei</name>
    <name type="common">Streptomyces albulus</name>
    <dbReference type="NCBI Taxonomy" id="1971"/>
    <lineage>
        <taxon>Bacteria</taxon>
        <taxon>Bacillati</taxon>
        <taxon>Actinomycetota</taxon>
        <taxon>Actinomycetes</taxon>
        <taxon>Kitasatosporales</taxon>
        <taxon>Streptomycetaceae</taxon>
        <taxon>Streptomyces</taxon>
    </lineage>
</organism>
<dbReference type="SUPFAM" id="SSF55729">
    <property type="entry name" value="Acyl-CoA N-acyltransferases (Nat)"/>
    <property type="match status" value="1"/>
</dbReference>
<dbReference type="PROSITE" id="PS51186">
    <property type="entry name" value="GNAT"/>
    <property type="match status" value="1"/>
</dbReference>
<evidence type="ECO:0000313" key="3">
    <source>
        <dbReference type="Proteomes" id="UP000236047"/>
    </source>
</evidence>
<keyword evidence="3" id="KW-1185">Reference proteome</keyword>
<feature type="domain" description="N-acetyltransferase" evidence="1">
    <location>
        <begin position="10"/>
        <end position="194"/>
    </location>
</feature>
<sequence>MTDEPSSDAVTITLAAKGDGQAAVTLGALAISDQPPNLQPPRSPLLDAIDNHGGRLPLPYGHGHCLTARSSNTIIGMLYATPPIRWLQSQPTNQRARLAQALVEIELLAVAEPYRNRGTGTALLEAAEHTARTAGTHLALAKIRTGAFPTMRWYRRRGYTIAAQGEPIIFRTHQGFTSCDDGSDGYQLAVKTLQPGTSIRRGTARGTTYLIAERP</sequence>
<proteinExistence type="predicted"/>